<accession>A0ABC8ZM85</accession>
<organism evidence="7 8">
    <name type="scientific">Urochloa decumbens</name>
    <dbReference type="NCBI Taxonomy" id="240449"/>
    <lineage>
        <taxon>Eukaryota</taxon>
        <taxon>Viridiplantae</taxon>
        <taxon>Streptophyta</taxon>
        <taxon>Embryophyta</taxon>
        <taxon>Tracheophyta</taxon>
        <taxon>Spermatophyta</taxon>
        <taxon>Magnoliopsida</taxon>
        <taxon>Liliopsida</taxon>
        <taxon>Poales</taxon>
        <taxon>Poaceae</taxon>
        <taxon>PACMAD clade</taxon>
        <taxon>Panicoideae</taxon>
        <taxon>Panicodae</taxon>
        <taxon>Paniceae</taxon>
        <taxon>Melinidinae</taxon>
        <taxon>Urochloa</taxon>
    </lineage>
</organism>
<feature type="compositionally biased region" description="Low complexity" evidence="6">
    <location>
        <begin position="173"/>
        <end position="187"/>
    </location>
</feature>
<evidence type="ECO:0000313" key="8">
    <source>
        <dbReference type="Proteomes" id="UP001497457"/>
    </source>
</evidence>
<dbReference type="PANTHER" id="PTHR34397">
    <property type="entry name" value="OS05G0237600 PROTEIN"/>
    <property type="match status" value="1"/>
</dbReference>
<gene>
    <name evidence="7" type="ORF">URODEC1_LOCUS45427</name>
</gene>
<keyword evidence="4" id="KW-0804">Transcription</keyword>
<dbReference type="InterPro" id="IPR015300">
    <property type="entry name" value="DNA-bd_pseudobarrel_sf"/>
</dbReference>
<feature type="region of interest" description="Disordered" evidence="6">
    <location>
        <begin position="150"/>
        <end position="209"/>
    </location>
</feature>
<keyword evidence="5" id="KW-0539">Nucleus</keyword>
<reference evidence="8" key="1">
    <citation type="submission" date="2024-06" db="EMBL/GenBank/DDBJ databases">
        <authorList>
            <person name="Ryan C."/>
        </authorList>
    </citation>
    <scope>NUCLEOTIDE SEQUENCE [LARGE SCALE GENOMIC DNA]</scope>
</reference>
<reference evidence="7 8" key="2">
    <citation type="submission" date="2024-10" db="EMBL/GenBank/DDBJ databases">
        <authorList>
            <person name="Ryan C."/>
        </authorList>
    </citation>
    <scope>NUCLEOTIDE SEQUENCE [LARGE SCALE GENOMIC DNA]</scope>
</reference>
<dbReference type="GO" id="GO:0003677">
    <property type="term" value="F:DNA binding"/>
    <property type="evidence" value="ECO:0007669"/>
    <property type="project" value="UniProtKB-KW"/>
</dbReference>
<proteinExistence type="predicted"/>
<evidence type="ECO:0000256" key="6">
    <source>
        <dbReference type="SAM" id="MobiDB-lite"/>
    </source>
</evidence>
<protein>
    <submittedName>
        <fullName evidence="7">Uncharacterized protein</fullName>
    </submittedName>
</protein>
<evidence type="ECO:0000256" key="3">
    <source>
        <dbReference type="ARBA" id="ARBA00023125"/>
    </source>
</evidence>
<dbReference type="PANTHER" id="PTHR34397:SF17">
    <property type="entry name" value="OS08G0290200 PROTEIN"/>
    <property type="match status" value="1"/>
</dbReference>
<evidence type="ECO:0000256" key="5">
    <source>
        <dbReference type="ARBA" id="ARBA00023242"/>
    </source>
</evidence>
<dbReference type="AlphaFoldDB" id="A0ABC8ZM85"/>
<dbReference type="Gene3D" id="2.40.330.10">
    <property type="entry name" value="DNA-binding pseudobarrel domain"/>
    <property type="match status" value="1"/>
</dbReference>
<dbReference type="Proteomes" id="UP001497457">
    <property type="component" value="Chromosome 19rd"/>
</dbReference>
<evidence type="ECO:0000256" key="1">
    <source>
        <dbReference type="ARBA" id="ARBA00004123"/>
    </source>
</evidence>
<keyword evidence="8" id="KW-1185">Reference proteome</keyword>
<keyword evidence="2" id="KW-0805">Transcription regulation</keyword>
<evidence type="ECO:0000256" key="4">
    <source>
        <dbReference type="ARBA" id="ARBA00023163"/>
    </source>
</evidence>
<sequence>MPPCFAGSKRSLEMVVYDPAAASKRARQAETTETSGTPSPTPSANVAAMALHAAPPPPPFGDFAPISAVPISAVPPSRLPPLAAGSGREEPPCLRRHFLVALGLRPDLPVHFVAEKVVTGTDLDAHQSRFRIPSDGVERRLRALLTPRELDDANLLHDPPPLPRKQPRHEQLEQPSSSEQQSVAAAEGTEQQPAPGEKTMKKPKRKGKVHGGLRVKLVDLAAGASRELLMSRWESSRGTVVKGEGYLDFVRRCSFRESDAVEIWAFVQRRVRLFGANVCGGSLLHLLVVKKHEKPQCRYCSGALCLVPPPTAAVESMGRKLLVE</sequence>
<dbReference type="EMBL" id="OZ075129">
    <property type="protein sequence ID" value="CAL4962107.1"/>
    <property type="molecule type" value="Genomic_DNA"/>
</dbReference>
<feature type="region of interest" description="Disordered" evidence="6">
    <location>
        <begin position="21"/>
        <end position="54"/>
    </location>
</feature>
<keyword evidence="3" id="KW-0238">DNA-binding</keyword>
<comment type="subcellular location">
    <subcellularLocation>
        <location evidence="1">Nucleus</location>
    </subcellularLocation>
</comment>
<evidence type="ECO:0000256" key="2">
    <source>
        <dbReference type="ARBA" id="ARBA00023015"/>
    </source>
</evidence>
<dbReference type="GO" id="GO:0005634">
    <property type="term" value="C:nucleus"/>
    <property type="evidence" value="ECO:0007669"/>
    <property type="project" value="UniProtKB-SubCell"/>
</dbReference>
<name>A0ABC8ZM85_9POAL</name>
<evidence type="ECO:0000313" key="7">
    <source>
        <dbReference type="EMBL" id="CAL4962107.1"/>
    </source>
</evidence>